<feature type="binding site" evidence="8">
    <location>
        <begin position="482"/>
        <end position="486"/>
    </location>
    <ligand>
        <name>substrate</name>
    </ligand>
</feature>
<dbReference type="PIRSF" id="PIRSF005536">
    <property type="entry name" value="Agal"/>
    <property type="match status" value="1"/>
</dbReference>
<evidence type="ECO:0000313" key="12">
    <source>
        <dbReference type="EMBL" id="SEM19353.1"/>
    </source>
</evidence>
<keyword evidence="4 6" id="KW-0378">Hydrolase</keyword>
<name>A0A1H7WCV9_9LACT</name>
<dbReference type="PANTHER" id="PTHR43053:SF3">
    <property type="entry name" value="ALPHA-GALACTOSIDASE C-RELATED"/>
    <property type="match status" value="1"/>
</dbReference>
<feature type="domain" description="Glycosyl hydrolase family 36 N-terminal" evidence="10">
    <location>
        <begin position="36"/>
        <end position="290"/>
    </location>
</feature>
<dbReference type="Pfam" id="PF16874">
    <property type="entry name" value="Glyco_hydro_36C"/>
    <property type="match status" value="1"/>
</dbReference>
<keyword evidence="14" id="KW-1185">Reference proteome</keyword>
<accession>A0A1H7WCV9</accession>
<protein>
    <recommendedName>
        <fullName evidence="3 6">Alpha-galactosidase</fullName>
        <ecNumber evidence="3 6">3.2.1.22</ecNumber>
    </recommendedName>
</protein>
<dbReference type="Proteomes" id="UP000198548">
    <property type="component" value="Unassembled WGS sequence"/>
</dbReference>
<keyword evidence="5 6" id="KW-0326">Glycosidase</keyword>
<gene>
    <name evidence="11" type="ORF">APU01nite_19520</name>
    <name evidence="12" type="ORF">SAMN04488100_1333</name>
</gene>
<evidence type="ECO:0000256" key="6">
    <source>
        <dbReference type="PIRNR" id="PIRNR005536"/>
    </source>
</evidence>
<evidence type="ECO:0000256" key="5">
    <source>
        <dbReference type="ARBA" id="ARBA00023295"/>
    </source>
</evidence>
<dbReference type="PROSITE" id="PS00512">
    <property type="entry name" value="ALPHA_GALACTOSIDASE"/>
    <property type="match status" value="1"/>
</dbReference>
<dbReference type="GO" id="GO:0004557">
    <property type="term" value="F:alpha-galactosidase activity"/>
    <property type="evidence" value="ECO:0007669"/>
    <property type="project" value="UniProtKB-UniRule"/>
</dbReference>
<feature type="domain" description="Glycosyl hydrolase family 36 C-terminal" evidence="9">
    <location>
        <begin position="655"/>
        <end position="743"/>
    </location>
</feature>
<evidence type="ECO:0000256" key="7">
    <source>
        <dbReference type="PIRSR" id="PIRSR005536-1"/>
    </source>
</evidence>
<dbReference type="RefSeq" id="WP_091489364.1">
    <property type="nucleotide sequence ID" value="NZ_BJUX01000026.1"/>
</dbReference>
<feature type="binding site" evidence="8">
    <location>
        <position position="205"/>
    </location>
    <ligand>
        <name>substrate</name>
    </ligand>
</feature>
<dbReference type="Pfam" id="PF16875">
    <property type="entry name" value="Glyco_hydro_36N"/>
    <property type="match status" value="1"/>
</dbReference>
<dbReference type="OrthoDB" id="9758822at2"/>
<evidence type="ECO:0000313" key="11">
    <source>
        <dbReference type="EMBL" id="GEK89913.1"/>
    </source>
</evidence>
<organism evidence="12 13">
    <name type="scientific">Alkalibacterium putridalgicola</name>
    <dbReference type="NCBI Taxonomy" id="426703"/>
    <lineage>
        <taxon>Bacteria</taxon>
        <taxon>Bacillati</taxon>
        <taxon>Bacillota</taxon>
        <taxon>Bacilli</taxon>
        <taxon>Lactobacillales</taxon>
        <taxon>Carnobacteriaceae</taxon>
        <taxon>Alkalibacterium</taxon>
    </lineage>
</organism>
<dbReference type="PRINTS" id="PR00743">
    <property type="entry name" value="GLHYDRLASE36"/>
</dbReference>
<dbReference type="Gene3D" id="2.70.98.60">
    <property type="entry name" value="alpha-galactosidase from lactobacil brevis"/>
    <property type="match status" value="1"/>
</dbReference>
<dbReference type="InterPro" id="IPR031704">
    <property type="entry name" value="Glyco_hydro_36_N"/>
</dbReference>
<evidence type="ECO:0000256" key="1">
    <source>
        <dbReference type="ARBA" id="ARBA00001255"/>
    </source>
</evidence>
<dbReference type="GO" id="GO:0016052">
    <property type="term" value="P:carbohydrate catabolic process"/>
    <property type="evidence" value="ECO:0007669"/>
    <property type="project" value="InterPro"/>
</dbReference>
<feature type="binding site" evidence="8">
    <location>
        <position position="449"/>
    </location>
    <ligand>
        <name>substrate</name>
    </ligand>
</feature>
<dbReference type="EMBL" id="FOBL01000033">
    <property type="protein sequence ID" value="SEM19353.1"/>
    <property type="molecule type" value="Genomic_DNA"/>
</dbReference>
<evidence type="ECO:0000259" key="9">
    <source>
        <dbReference type="Pfam" id="PF16874"/>
    </source>
</evidence>
<comment type="similarity">
    <text evidence="2">Belongs to the glycosyl hydrolase 36 family.</text>
</comment>
<dbReference type="InterPro" id="IPR013785">
    <property type="entry name" value="Aldolase_TIM"/>
</dbReference>
<dbReference type="Proteomes" id="UP000321425">
    <property type="component" value="Unassembled WGS sequence"/>
</dbReference>
<dbReference type="SUPFAM" id="SSF51445">
    <property type="entry name" value="(Trans)glycosidases"/>
    <property type="match status" value="1"/>
</dbReference>
<feature type="active site" description="Nucleophile" evidence="7">
    <location>
        <position position="484"/>
    </location>
</feature>
<evidence type="ECO:0000256" key="4">
    <source>
        <dbReference type="ARBA" id="ARBA00022801"/>
    </source>
</evidence>
<dbReference type="Gene3D" id="3.20.20.70">
    <property type="entry name" value="Aldolase class I"/>
    <property type="match status" value="1"/>
</dbReference>
<dbReference type="STRING" id="426703.SAMN04488100_1333"/>
<evidence type="ECO:0000259" key="10">
    <source>
        <dbReference type="Pfam" id="PF16875"/>
    </source>
</evidence>
<evidence type="ECO:0000313" key="14">
    <source>
        <dbReference type="Proteomes" id="UP000321425"/>
    </source>
</evidence>
<reference evidence="11 14" key="2">
    <citation type="submission" date="2019-07" db="EMBL/GenBank/DDBJ databases">
        <title>Whole genome shotgun sequence of Alkalibacterium putridalgicola NBRC 103243.</title>
        <authorList>
            <person name="Hosoyama A."/>
            <person name="Uohara A."/>
            <person name="Ohji S."/>
            <person name="Ichikawa N."/>
        </authorList>
    </citation>
    <scope>NUCLEOTIDE SEQUENCE [LARGE SCALE GENOMIC DNA]</scope>
    <source>
        <strain evidence="11 14">NBRC 103243</strain>
    </source>
</reference>
<dbReference type="EC" id="3.2.1.22" evidence="3 6"/>
<dbReference type="AlphaFoldDB" id="A0A1H7WCV9"/>
<sequence length="747" mass="86231">MPETKKLIHVNDEKREFHLTNQHVSYIFRVFEKSRQLEHLYFGKHIHHRGSFDFLIEREPRSSINLNERDYTSSLEHIKQEYPGFGTTDFRYPAYELEYPEGDHISHLVYDSYKIHEGKPKLDGLPATYTESDDEAQTLEVVLKDTHSSLAISLFYTVFEDRAVITRSARFHNSGDKTMKLNHAMSLSIDFPDKDFEMIHLNGAWARENHIERQPLFKGVQSISSARGASSHMHNPFFALARPETTERQGEVYGFSLVYSGNHLGQVEVDTYNVTRATMGINPYQFQWKLRPDETFQTPEVVLVYSDKGINGMSQTYHDLYRNRLAREPWKNQTRPILINNWEATYFDFNEEKIIELAEKAKDAGVELFVLDDGWFGERNDDTSSLGDWTENRSKLPHGIEGLSEKIHALGLKFGLWFEPEMINKDTPLYQEHPEWVIHMPAKPMSHGRNQFVLDFSNPDVVDALFSQMDTILAKGNIDYIKWDMNRYITEPFSTILPHDQQGELYHRYILGVYALYEKLLDKYPDLLIESCAGGGGRFDPGLLYYAPQAWTSDDTDAVERLKIQYGTSLVYPLSSIGSHVSAIPNHQVGRTTSLDMRSAVAYFGTFGYELDVTQLTEREMDQMKAQIAFFKENRQLVHEGTFYRLSSPFDGNDTAWMVVSDDKKEALVGFYQVLAQPNPTYSRLKLAGLDEETVYSIDPEGEERYGSDLNTIGLLFSENERQRGHFWSKNGKTDFHSWIVKLSAKD</sequence>
<dbReference type="InterPro" id="IPR038417">
    <property type="entry name" value="Alpga-gal_N_sf"/>
</dbReference>
<feature type="active site" description="Proton donor" evidence="7">
    <location>
        <position position="554"/>
    </location>
</feature>
<dbReference type="InterPro" id="IPR000111">
    <property type="entry name" value="Glyco_hydro_27/36_CS"/>
</dbReference>
<reference evidence="12 13" key="1">
    <citation type="submission" date="2016-10" db="EMBL/GenBank/DDBJ databases">
        <authorList>
            <person name="de Groot N.N."/>
        </authorList>
    </citation>
    <scope>NUCLEOTIDE SEQUENCE [LARGE SCALE GENOMIC DNA]</scope>
    <source>
        <strain evidence="12 13">DSM 19182</strain>
    </source>
</reference>
<proteinExistence type="inferred from homology"/>
<dbReference type="InterPro" id="IPR050985">
    <property type="entry name" value="Alpha-glycosidase_related"/>
</dbReference>
<feature type="binding site" evidence="8">
    <location>
        <position position="554"/>
    </location>
    <ligand>
        <name>substrate</name>
    </ligand>
</feature>
<dbReference type="Pfam" id="PF02065">
    <property type="entry name" value="Melibiase"/>
    <property type="match status" value="1"/>
</dbReference>
<evidence type="ECO:0000256" key="3">
    <source>
        <dbReference type="ARBA" id="ARBA00012755"/>
    </source>
</evidence>
<dbReference type="InterPro" id="IPR013780">
    <property type="entry name" value="Glyco_hydro_b"/>
</dbReference>
<dbReference type="CDD" id="cd14791">
    <property type="entry name" value="GH36"/>
    <property type="match status" value="1"/>
</dbReference>
<evidence type="ECO:0000256" key="8">
    <source>
        <dbReference type="PIRSR" id="PIRSR005536-2"/>
    </source>
</evidence>
<dbReference type="FunFam" id="3.20.20.70:FF:000118">
    <property type="entry name" value="Alpha-galactosidase"/>
    <property type="match status" value="1"/>
</dbReference>
<dbReference type="InterPro" id="IPR002252">
    <property type="entry name" value="Glyco_hydro_36"/>
</dbReference>
<dbReference type="Gene3D" id="2.60.40.1180">
    <property type="entry name" value="Golgi alpha-mannosidase II"/>
    <property type="match status" value="1"/>
</dbReference>
<feature type="binding site" evidence="8">
    <location>
        <begin position="372"/>
        <end position="373"/>
    </location>
    <ligand>
        <name>substrate</name>
    </ligand>
</feature>
<evidence type="ECO:0000313" key="13">
    <source>
        <dbReference type="Proteomes" id="UP000198548"/>
    </source>
</evidence>
<dbReference type="InterPro" id="IPR031705">
    <property type="entry name" value="Glyco_hydro_36_C"/>
</dbReference>
<dbReference type="EMBL" id="BJUX01000026">
    <property type="protein sequence ID" value="GEK89913.1"/>
    <property type="molecule type" value="Genomic_DNA"/>
</dbReference>
<dbReference type="InterPro" id="IPR017853">
    <property type="entry name" value="GH"/>
</dbReference>
<evidence type="ECO:0000256" key="2">
    <source>
        <dbReference type="ARBA" id="ARBA00006202"/>
    </source>
</evidence>
<comment type="catalytic activity">
    <reaction evidence="1 6">
        <text>Hydrolysis of terminal, non-reducing alpha-D-galactose residues in alpha-D-galactosides, including galactose oligosaccharides, galactomannans and galactolipids.</text>
        <dbReference type="EC" id="3.2.1.22"/>
    </reaction>
</comment>
<dbReference type="PANTHER" id="PTHR43053">
    <property type="entry name" value="GLYCOSIDASE FAMILY 31"/>
    <property type="match status" value="1"/>
</dbReference>
<feature type="binding site" evidence="8">
    <location>
        <position position="532"/>
    </location>
    <ligand>
        <name>substrate</name>
    </ligand>
</feature>